<dbReference type="CDD" id="cd11443">
    <property type="entry name" value="bHLH_AtAMS_like"/>
    <property type="match status" value="1"/>
</dbReference>
<evidence type="ECO:0000256" key="1">
    <source>
        <dbReference type="ARBA" id="ARBA00004123"/>
    </source>
</evidence>
<dbReference type="PANTHER" id="PTHR31945">
    <property type="entry name" value="TRANSCRIPTION FACTOR SCREAM2-RELATED"/>
    <property type="match status" value="1"/>
</dbReference>
<proteinExistence type="predicted"/>
<evidence type="ECO:0000256" key="5">
    <source>
        <dbReference type="SAM" id="Coils"/>
    </source>
</evidence>
<accession>A0ABM3I1Y6</accession>
<keyword evidence="2" id="KW-0805">Transcription regulation</keyword>
<feature type="region of interest" description="Disordered" evidence="6">
    <location>
        <begin position="185"/>
        <end position="214"/>
    </location>
</feature>
<reference evidence="9" key="1">
    <citation type="submission" date="2025-08" db="UniProtKB">
        <authorList>
            <consortium name="RefSeq"/>
        </authorList>
    </citation>
    <scope>IDENTIFICATION</scope>
    <source>
        <tissue evidence="9">Seedling</tissue>
    </source>
</reference>
<evidence type="ECO:0000259" key="7">
    <source>
        <dbReference type="PROSITE" id="PS50888"/>
    </source>
</evidence>
<evidence type="ECO:0000256" key="2">
    <source>
        <dbReference type="ARBA" id="ARBA00023015"/>
    </source>
</evidence>
<feature type="domain" description="BHLH" evidence="7">
    <location>
        <begin position="205"/>
        <end position="254"/>
    </location>
</feature>
<dbReference type="InterPro" id="IPR051358">
    <property type="entry name" value="TF_AMS/ICE1/BHLH6-like"/>
</dbReference>
<evidence type="ECO:0000256" key="6">
    <source>
        <dbReference type="SAM" id="MobiDB-lite"/>
    </source>
</evidence>
<evidence type="ECO:0000313" key="9">
    <source>
        <dbReference type="RefSeq" id="XP_048318963.2"/>
    </source>
</evidence>
<dbReference type="Pfam" id="PF22754">
    <property type="entry name" value="bHLH-TF_ACT-like_plant"/>
    <property type="match status" value="1"/>
</dbReference>
<name>A0ABM3I1Y6_ZIZJJ</name>
<dbReference type="Pfam" id="PF00010">
    <property type="entry name" value="HLH"/>
    <property type="match status" value="1"/>
</dbReference>
<dbReference type="Pfam" id="PF14215">
    <property type="entry name" value="bHLH-MYC_N"/>
    <property type="match status" value="1"/>
</dbReference>
<evidence type="ECO:0000256" key="4">
    <source>
        <dbReference type="ARBA" id="ARBA00023242"/>
    </source>
</evidence>
<comment type="subcellular location">
    <subcellularLocation>
        <location evidence="1">Nucleus</location>
    </subcellularLocation>
</comment>
<dbReference type="Gene3D" id="4.10.280.10">
    <property type="entry name" value="Helix-loop-helix DNA-binding domain"/>
    <property type="match status" value="1"/>
</dbReference>
<protein>
    <submittedName>
        <fullName evidence="9">Transcription factor ABORTED MICROSPORES</fullName>
    </submittedName>
</protein>
<dbReference type="SMART" id="SM00353">
    <property type="entry name" value="HLH"/>
    <property type="match status" value="1"/>
</dbReference>
<dbReference type="InterPro" id="IPR036638">
    <property type="entry name" value="HLH_DNA-bd_sf"/>
</dbReference>
<dbReference type="GeneID" id="107429372"/>
<dbReference type="Proteomes" id="UP001652623">
    <property type="component" value="Chromosome 12"/>
</dbReference>
<dbReference type="InterPro" id="IPR054502">
    <property type="entry name" value="bHLH-TF_ACT-like_plant"/>
</dbReference>
<dbReference type="InterPro" id="IPR011598">
    <property type="entry name" value="bHLH_dom"/>
</dbReference>
<keyword evidence="3" id="KW-0804">Transcription</keyword>
<dbReference type="RefSeq" id="XP_048318963.2">
    <property type="nucleotide sequence ID" value="XM_048463006.2"/>
</dbReference>
<dbReference type="PROSITE" id="PS50888">
    <property type="entry name" value="BHLH"/>
    <property type="match status" value="1"/>
</dbReference>
<gene>
    <name evidence="9" type="primary">LOC107429372</name>
</gene>
<organism evidence="8 9">
    <name type="scientific">Ziziphus jujuba</name>
    <name type="common">Chinese jujube</name>
    <name type="synonym">Ziziphus sativa</name>
    <dbReference type="NCBI Taxonomy" id="326968"/>
    <lineage>
        <taxon>Eukaryota</taxon>
        <taxon>Viridiplantae</taxon>
        <taxon>Streptophyta</taxon>
        <taxon>Embryophyta</taxon>
        <taxon>Tracheophyta</taxon>
        <taxon>Spermatophyta</taxon>
        <taxon>Magnoliopsida</taxon>
        <taxon>eudicotyledons</taxon>
        <taxon>Gunneridae</taxon>
        <taxon>Pentapetalae</taxon>
        <taxon>rosids</taxon>
        <taxon>fabids</taxon>
        <taxon>Rosales</taxon>
        <taxon>Rhamnaceae</taxon>
        <taxon>Paliureae</taxon>
        <taxon>Ziziphus</taxon>
    </lineage>
</organism>
<keyword evidence="4" id="KW-0539">Nucleus</keyword>
<evidence type="ECO:0000313" key="8">
    <source>
        <dbReference type="Proteomes" id="UP001652623"/>
    </source>
</evidence>
<keyword evidence="5" id="KW-0175">Coiled coil</keyword>
<dbReference type="InterPro" id="IPR025610">
    <property type="entry name" value="MYC/MYB_N"/>
</dbReference>
<keyword evidence="8" id="KW-1185">Reference proteome</keyword>
<dbReference type="CDD" id="cd04873">
    <property type="entry name" value="ACT_UUR-ACR-like"/>
    <property type="match status" value="1"/>
</dbReference>
<dbReference type="SUPFAM" id="SSF47459">
    <property type="entry name" value="HLH, helix-loop-helix DNA-binding domain"/>
    <property type="match status" value="1"/>
</dbReference>
<evidence type="ECO:0000256" key="3">
    <source>
        <dbReference type="ARBA" id="ARBA00023163"/>
    </source>
</evidence>
<dbReference type="PANTHER" id="PTHR31945:SF11">
    <property type="entry name" value="TRANSCRIPTION FACTOR ABORTED MICROSPORES"/>
    <property type="match status" value="1"/>
</dbReference>
<sequence>MKMVMQNLLESIRPLVGLQGWDYCVLWKLSEDQSTMIELMHCCCGGVESSQNGGEEEHHFSVPPILTCRDTIFQHPRTHACDLLSQLPYSVPIDSGNIYGQTLVSNQPNWSHVSCSTDSSVLEEIVGTRVLVPMPGGLIELFVTKQVPEDQNVIDFITTEFNNISFLDNENEDHHQEATNQFQLPPEHCSDQIDDEDDVKNSSRPGQSKNLFAERKRRKKLNDRLYVLRSLVPNISKMDKASILRDAIEFVKDLQKQAKELQDELKSECDNDKVPNRFDIVGKSYNESVTKENKDSVTTNNDKAQQMEPQVEVAQINGNEFFVKVFCEHRPGGFIRLIEALNSLGLVVSNANVTRSTGLVSNVFKVEKRNSEVEVDHVRDSLLELTQNPPRVWPDMSKASENGCRFQ</sequence>
<feature type="coiled-coil region" evidence="5">
    <location>
        <begin position="244"/>
        <end position="271"/>
    </location>
</feature>